<keyword evidence="1" id="KW-0732">Signal</keyword>
<organism evidence="2 3">
    <name type="scientific">Sorghum bicolor</name>
    <name type="common">Sorghum</name>
    <name type="synonym">Sorghum vulgare</name>
    <dbReference type="NCBI Taxonomy" id="4558"/>
    <lineage>
        <taxon>Eukaryota</taxon>
        <taxon>Viridiplantae</taxon>
        <taxon>Streptophyta</taxon>
        <taxon>Embryophyta</taxon>
        <taxon>Tracheophyta</taxon>
        <taxon>Spermatophyta</taxon>
        <taxon>Magnoliopsida</taxon>
        <taxon>Liliopsida</taxon>
        <taxon>Poales</taxon>
        <taxon>Poaceae</taxon>
        <taxon>PACMAD clade</taxon>
        <taxon>Panicoideae</taxon>
        <taxon>Andropogonodae</taxon>
        <taxon>Andropogoneae</taxon>
        <taxon>Sorghinae</taxon>
        <taxon>Sorghum</taxon>
    </lineage>
</organism>
<proteinExistence type="predicted"/>
<comment type="caution">
    <text evidence="2">The sequence shown here is derived from an EMBL/GenBank/DDBJ whole genome shotgun (WGS) entry which is preliminary data.</text>
</comment>
<sequence length="88" mass="9751">MAATKQTICCMLLTLVLASNFVQDCEANPSSLLCWTLLGKMISCSVWSKQDIAHCKNECKQKSYDDGMCYVTPGKVKLVCLCHIPNCK</sequence>
<reference evidence="2" key="1">
    <citation type="journal article" date="2019" name="BMC Genomics">
        <title>A new reference genome for Sorghum bicolor reveals high levels of sequence similarity between sweet and grain genotypes: implications for the genetics of sugar metabolism.</title>
        <authorList>
            <person name="Cooper E.A."/>
            <person name="Brenton Z.W."/>
            <person name="Flinn B.S."/>
            <person name="Jenkins J."/>
            <person name="Shu S."/>
            <person name="Flowers D."/>
            <person name="Luo F."/>
            <person name="Wang Y."/>
            <person name="Xia P."/>
            <person name="Barry K."/>
            <person name="Daum C."/>
            <person name="Lipzen A."/>
            <person name="Yoshinaga Y."/>
            <person name="Schmutz J."/>
            <person name="Saski C."/>
            <person name="Vermerris W."/>
            <person name="Kresovich S."/>
        </authorList>
    </citation>
    <scope>NUCLEOTIDE SEQUENCE</scope>
</reference>
<evidence type="ECO:0000256" key="1">
    <source>
        <dbReference type="SAM" id="SignalP"/>
    </source>
</evidence>
<evidence type="ECO:0000313" key="3">
    <source>
        <dbReference type="Proteomes" id="UP000807115"/>
    </source>
</evidence>
<evidence type="ECO:0008006" key="4">
    <source>
        <dbReference type="Google" id="ProtNLM"/>
    </source>
</evidence>
<reference evidence="2" key="2">
    <citation type="submission" date="2020-10" db="EMBL/GenBank/DDBJ databases">
        <authorList>
            <person name="Cooper E.A."/>
            <person name="Brenton Z.W."/>
            <person name="Flinn B.S."/>
            <person name="Jenkins J."/>
            <person name="Shu S."/>
            <person name="Flowers D."/>
            <person name="Luo F."/>
            <person name="Wang Y."/>
            <person name="Xia P."/>
            <person name="Barry K."/>
            <person name="Daum C."/>
            <person name="Lipzen A."/>
            <person name="Yoshinaga Y."/>
            <person name="Schmutz J."/>
            <person name="Saski C."/>
            <person name="Vermerris W."/>
            <person name="Kresovich S."/>
        </authorList>
    </citation>
    <scope>NUCLEOTIDE SEQUENCE</scope>
</reference>
<feature type="signal peptide" evidence="1">
    <location>
        <begin position="1"/>
        <end position="18"/>
    </location>
</feature>
<evidence type="ECO:0000313" key="2">
    <source>
        <dbReference type="EMBL" id="KAG0528967.1"/>
    </source>
</evidence>
<gene>
    <name evidence="2" type="ORF">BDA96_05G057700</name>
</gene>
<protein>
    <recommendedName>
        <fullName evidence="4">Knottin scorpion toxin-like domain-containing protein</fullName>
    </recommendedName>
</protein>
<dbReference type="EMBL" id="CM027684">
    <property type="protein sequence ID" value="KAG0528967.1"/>
    <property type="molecule type" value="Genomic_DNA"/>
</dbReference>
<feature type="chain" id="PRO_5037633956" description="Knottin scorpion toxin-like domain-containing protein" evidence="1">
    <location>
        <begin position="19"/>
        <end position="88"/>
    </location>
</feature>
<name>A0A921QXK8_SORBI</name>
<accession>A0A921QXK8</accession>
<dbReference type="AlphaFoldDB" id="A0A921QXK8"/>
<dbReference type="Proteomes" id="UP000807115">
    <property type="component" value="Chromosome 5"/>
</dbReference>